<organism evidence="1 2">
    <name type="scientific">Ehrlichia japonica</name>
    <dbReference type="NCBI Taxonomy" id="391036"/>
    <lineage>
        <taxon>Bacteria</taxon>
        <taxon>Pseudomonadati</taxon>
        <taxon>Pseudomonadota</taxon>
        <taxon>Alphaproteobacteria</taxon>
        <taxon>Rickettsiales</taxon>
        <taxon>Anaplasmataceae</taxon>
        <taxon>Ehrlichia</taxon>
    </lineage>
</organism>
<accession>X5H2D7</accession>
<dbReference type="KEGG" id="ehh:EHF_0619"/>
<dbReference type="InterPro" id="IPR021387">
    <property type="entry name" value="DUF3023"/>
</dbReference>
<dbReference type="AlphaFoldDB" id="X5H2D7"/>
<dbReference type="Proteomes" id="UP000023762">
    <property type="component" value="Chromosome"/>
</dbReference>
<sequence>MFGDDQLKGRIEYNNRLCQKLLEEDILHLRAVYPIGSTDSTGQMVVQTTKSHRDKQLPLPTTNGEENLFLLKCRLPADTVREDKELCDLVGGIPKALTSHYSIDIYFLTQWYTEEFLEHVSCNLSLGKIKFKGLGEYGICVLARVRGGPYCNVFCEKEDLKNVAGLDVLCLSSEDYREYTATKGQQTVSSERDDISSESGDVEQVRIDVMTQLMNLSVEHVESNIQQGPGT</sequence>
<name>X5H2D7_9RICK</name>
<proteinExistence type="predicted"/>
<reference evidence="1 2" key="1">
    <citation type="submission" date="2014-03" db="EMBL/GenBank/DDBJ databases">
        <title>Sequencing and Comparison of Genomes and Transcriptome Profiles of Human Ehrlichiosis Agents.</title>
        <authorList>
            <person name="Lin M."/>
            <person name="Daugherty S.C."/>
            <person name="Nagaraj S."/>
            <person name="Cheng Z."/>
            <person name="Xiong Q."/>
            <person name="Lin F.-Y."/>
            <person name="Sengamalay N."/>
            <person name="Ott S."/>
            <person name="Godinez A."/>
            <person name="Tallon L.J."/>
            <person name="Sadzewicz L."/>
            <person name="Fraser C.M."/>
            <person name="Dunning Hotopp J.C."/>
            <person name="Rikihisa Y."/>
        </authorList>
    </citation>
    <scope>NUCLEOTIDE SEQUENCE [LARGE SCALE GENOMIC DNA]</scope>
    <source>
        <strain evidence="1 2">HF</strain>
    </source>
</reference>
<evidence type="ECO:0000313" key="2">
    <source>
        <dbReference type="Proteomes" id="UP000023762"/>
    </source>
</evidence>
<dbReference type="EMBL" id="CP007474">
    <property type="protein sequence ID" value="AHX04255.1"/>
    <property type="molecule type" value="Genomic_DNA"/>
</dbReference>
<protein>
    <submittedName>
        <fullName evidence="1">Uncharacterized protein</fullName>
    </submittedName>
</protein>
<dbReference type="RefSeq" id="WP_044194962.1">
    <property type="nucleotide sequence ID" value="NZ_CP007474.1"/>
</dbReference>
<gene>
    <name evidence="1" type="ORF">EHF_0619</name>
</gene>
<evidence type="ECO:0000313" key="1">
    <source>
        <dbReference type="EMBL" id="AHX04255.1"/>
    </source>
</evidence>
<dbReference type="HOGENOM" id="CLU_083847_0_0_5"/>
<dbReference type="Pfam" id="PF11224">
    <property type="entry name" value="DUF3023"/>
    <property type="match status" value="1"/>
</dbReference>
<dbReference type="OrthoDB" id="7163288at2"/>
<keyword evidence="2" id="KW-1185">Reference proteome</keyword>